<dbReference type="InterPro" id="IPR039327">
    <property type="entry name" value="CON7-like"/>
</dbReference>
<evidence type="ECO:0000256" key="1">
    <source>
        <dbReference type="SAM" id="MobiDB-lite"/>
    </source>
</evidence>
<evidence type="ECO:0000313" key="3">
    <source>
        <dbReference type="EMBL" id="TYJ56131.1"/>
    </source>
</evidence>
<comment type="caution">
    <text evidence="3">The sequence shown here is derived from an EMBL/GenBank/DDBJ whole genome shotgun (WGS) entry which is preliminary data.</text>
</comment>
<feature type="region of interest" description="Disordered" evidence="1">
    <location>
        <begin position="1"/>
        <end position="318"/>
    </location>
</feature>
<feature type="compositionally biased region" description="Gly residues" evidence="1">
    <location>
        <begin position="733"/>
        <end position="749"/>
    </location>
</feature>
<accession>A0A5D3B0R9</accession>
<dbReference type="AlphaFoldDB" id="A0A5D3B0R9"/>
<gene>
    <name evidence="3" type="ORF">B9479_003117</name>
</gene>
<feature type="region of interest" description="Disordered" evidence="1">
    <location>
        <begin position="476"/>
        <end position="500"/>
    </location>
</feature>
<feature type="compositionally biased region" description="Gly residues" evidence="1">
    <location>
        <begin position="371"/>
        <end position="382"/>
    </location>
</feature>
<evidence type="ECO:0000259" key="2">
    <source>
        <dbReference type="PROSITE" id="PS00028"/>
    </source>
</evidence>
<feature type="compositionally biased region" description="Polar residues" evidence="1">
    <location>
        <begin position="1"/>
        <end position="10"/>
    </location>
</feature>
<dbReference type="InterPro" id="IPR013087">
    <property type="entry name" value="Znf_C2H2_type"/>
</dbReference>
<dbReference type="EMBL" id="NIDF01000028">
    <property type="protein sequence ID" value="TYJ56131.1"/>
    <property type="molecule type" value="Genomic_DNA"/>
</dbReference>
<evidence type="ECO:0000313" key="4">
    <source>
        <dbReference type="Proteomes" id="UP000322245"/>
    </source>
</evidence>
<feature type="region of interest" description="Disordered" evidence="1">
    <location>
        <begin position="345"/>
        <end position="391"/>
    </location>
</feature>
<dbReference type="Proteomes" id="UP000322245">
    <property type="component" value="Unassembled WGS sequence"/>
</dbReference>
<dbReference type="GO" id="GO:0006355">
    <property type="term" value="P:regulation of DNA-templated transcription"/>
    <property type="evidence" value="ECO:0007669"/>
    <property type="project" value="InterPro"/>
</dbReference>
<keyword evidence="4" id="KW-1185">Reference proteome</keyword>
<proteinExistence type="predicted"/>
<organism evidence="3 4">
    <name type="scientific">Cryptococcus floricola</name>
    <dbReference type="NCBI Taxonomy" id="2591691"/>
    <lineage>
        <taxon>Eukaryota</taxon>
        <taxon>Fungi</taxon>
        <taxon>Dikarya</taxon>
        <taxon>Basidiomycota</taxon>
        <taxon>Agaricomycotina</taxon>
        <taxon>Tremellomycetes</taxon>
        <taxon>Tremellales</taxon>
        <taxon>Cryptococcaceae</taxon>
        <taxon>Cryptococcus</taxon>
    </lineage>
</organism>
<dbReference type="PROSITE" id="PS00028">
    <property type="entry name" value="ZINC_FINGER_C2H2_1"/>
    <property type="match status" value="1"/>
</dbReference>
<feature type="domain" description="C2H2-type" evidence="2">
    <location>
        <begin position="403"/>
        <end position="427"/>
    </location>
</feature>
<feature type="compositionally biased region" description="Acidic residues" evidence="1">
    <location>
        <begin position="167"/>
        <end position="179"/>
    </location>
</feature>
<dbReference type="PANTHER" id="PTHR36167:SF3">
    <property type="entry name" value="C2H2 FINGER DOMAIN TRANSCRIPTION FACTOR (EUROFUNG)-RELATED"/>
    <property type="match status" value="1"/>
</dbReference>
<sequence>MSTSANSSPTDFAFEPPALPSADHPFVSPGTYKADPLRHTSYDPALPTGSFTPAAANPPVGGYFADTSYQPQPGSGQGPYGALNSAQSSFSSASGSAAGASFSSVDLPGPSLPGISKEFSRPTLADTRRPATASVIQTRGQYGDYMIGGGEDPRRLSQRHVQHLSPDENDEDDEGDSSDTENVSPETVYMPSNNRRASEPHFNLPANGQTWHQFPPSASHDASGGAFGLPSAPAHVSPMGYLQQQQTTHLPPSHFSRPSFSNRPQTSDGLPSYTNTITLPPASSIARHVPGGNGNDSPFFHHPPPGARGYEGTFPGNKSFAFDGQIRPPVPPAIPGGIRPSYIPPPHPIAPSDQMGYMSLSSGVLPPTSLPGGGGGGGGSSGSGQPRKRPRRRYEEIERLYHCGWNGCEKSYGTLNHLNAHVMMQKHGEKRLPAEFKEMRKAWRKKKRDSASATANANYLTQASAWQANQNRLSLSANSSSGESDWDRRDSTSSAFSVGSERAGSFAAQGGMGMPLMGGVPGVPGGGYAGGGGGVWGVPGMAGAGGMGGGVPMGGMMQMGGAGFGGVNGVMVDSRPSTAGSMSSAMSVEPGRYVSAPPPPGGSAHGHPLPHPHHQHQHPHHPHPHQPTFFVKPPPPQSLPSLSSSSTASTPGPTSASTASSGPGAGAGVGAGAIGNRRPSAPNHLPIPEHNLLDGFRVTEDHPTPTAGNPFPPVGSVGSAPGTRPSSSHGPQQGQGGQQQGGEGQGQGKGFTTLNSPVNGSGDYGQFAFQR</sequence>
<dbReference type="PANTHER" id="PTHR36167">
    <property type="entry name" value="C2H2 FINGER DOMAIN TRANSCRIPTION FACTOR (EUROFUNG)-RELATED"/>
    <property type="match status" value="1"/>
</dbReference>
<name>A0A5D3B0R9_9TREE</name>
<feature type="compositionally biased region" description="Low complexity" evidence="1">
    <location>
        <begin position="639"/>
        <end position="662"/>
    </location>
</feature>
<feature type="region of interest" description="Disordered" evidence="1">
    <location>
        <begin position="575"/>
        <end position="771"/>
    </location>
</feature>
<feature type="compositionally biased region" description="Low complexity" evidence="1">
    <location>
        <begin position="85"/>
        <end position="104"/>
    </location>
</feature>
<feature type="compositionally biased region" description="Polar residues" evidence="1">
    <location>
        <begin position="575"/>
        <end position="586"/>
    </location>
</feature>
<feature type="compositionally biased region" description="Polar residues" evidence="1">
    <location>
        <begin position="242"/>
        <end position="278"/>
    </location>
</feature>
<feature type="compositionally biased region" description="Basic residues" evidence="1">
    <location>
        <begin position="608"/>
        <end position="624"/>
    </location>
</feature>
<reference evidence="3 4" key="1">
    <citation type="submission" date="2017-05" db="EMBL/GenBank/DDBJ databases">
        <title>The Genome Sequence of Tsuchiyaea wingfieldii DSM 27421.</title>
        <authorList>
            <person name="Cuomo C."/>
            <person name="Passer A."/>
            <person name="Billmyre B."/>
            <person name="Heitman J."/>
        </authorList>
    </citation>
    <scope>NUCLEOTIDE SEQUENCE [LARGE SCALE GENOMIC DNA]</scope>
    <source>
        <strain evidence="3 4">DSM 27421</strain>
    </source>
</reference>
<feature type="compositionally biased region" description="Gly residues" evidence="1">
    <location>
        <begin position="663"/>
        <end position="673"/>
    </location>
</feature>
<protein>
    <recommendedName>
        <fullName evidence="2">C2H2-type domain-containing protein</fullName>
    </recommendedName>
</protein>